<feature type="compositionally biased region" description="Polar residues" evidence="3">
    <location>
        <begin position="1"/>
        <end position="17"/>
    </location>
</feature>
<dbReference type="OrthoDB" id="20734at2759"/>
<comment type="subcellular location">
    <subcellularLocation>
        <location evidence="1">Mitochondrion</location>
    </subcellularLocation>
</comment>
<evidence type="ECO:0000313" key="5">
    <source>
        <dbReference type="Proteomes" id="UP000078512"/>
    </source>
</evidence>
<feature type="compositionally biased region" description="Low complexity" evidence="3">
    <location>
        <begin position="43"/>
        <end position="54"/>
    </location>
</feature>
<proteinExistence type="predicted"/>
<dbReference type="AlphaFoldDB" id="A0A197K0M2"/>
<dbReference type="Proteomes" id="UP000078512">
    <property type="component" value="Unassembled WGS sequence"/>
</dbReference>
<evidence type="ECO:0000256" key="1">
    <source>
        <dbReference type="ARBA" id="ARBA00004173"/>
    </source>
</evidence>
<accession>A0A197K0M2</accession>
<organism evidence="4 5">
    <name type="scientific">Linnemannia elongata AG-77</name>
    <dbReference type="NCBI Taxonomy" id="1314771"/>
    <lineage>
        <taxon>Eukaryota</taxon>
        <taxon>Fungi</taxon>
        <taxon>Fungi incertae sedis</taxon>
        <taxon>Mucoromycota</taxon>
        <taxon>Mortierellomycotina</taxon>
        <taxon>Mortierellomycetes</taxon>
        <taxon>Mortierellales</taxon>
        <taxon>Mortierellaceae</taxon>
        <taxon>Linnemannia</taxon>
    </lineage>
</organism>
<name>A0A197K0M2_9FUNG</name>
<dbReference type="EMBL" id="KV442031">
    <property type="protein sequence ID" value="OAQ31147.1"/>
    <property type="molecule type" value="Genomic_DNA"/>
</dbReference>
<dbReference type="Gene3D" id="3.40.1350.10">
    <property type="match status" value="1"/>
</dbReference>
<dbReference type="InterPro" id="IPR011856">
    <property type="entry name" value="tRNA_endonuc-like_dom_sf"/>
</dbReference>
<dbReference type="InterPro" id="IPR018828">
    <property type="entry name" value="RRG7"/>
</dbReference>
<evidence type="ECO:0000256" key="3">
    <source>
        <dbReference type="SAM" id="MobiDB-lite"/>
    </source>
</evidence>
<reference evidence="4 5" key="1">
    <citation type="submission" date="2016-05" db="EMBL/GenBank/DDBJ databases">
        <title>Genome sequencing reveals origins of a unique bacterial endosymbiosis in the earliest lineages of terrestrial Fungi.</title>
        <authorList>
            <consortium name="DOE Joint Genome Institute"/>
            <person name="Uehling J."/>
            <person name="Gryganskyi A."/>
            <person name="Hameed K."/>
            <person name="Tschaplinski T."/>
            <person name="Misztal P."/>
            <person name="Wu S."/>
            <person name="Desiro A."/>
            <person name="Vande Pol N."/>
            <person name="Du Z.-Y."/>
            <person name="Zienkiewicz A."/>
            <person name="Zienkiewicz K."/>
            <person name="Morin E."/>
            <person name="Tisserant E."/>
            <person name="Splivallo R."/>
            <person name="Hainaut M."/>
            <person name="Henrissat B."/>
            <person name="Ohm R."/>
            <person name="Kuo A."/>
            <person name="Yan J."/>
            <person name="Lipzen A."/>
            <person name="Nolan M."/>
            <person name="Labutti K."/>
            <person name="Barry K."/>
            <person name="Goldstein A."/>
            <person name="Labbe J."/>
            <person name="Schadt C."/>
            <person name="Tuskan G."/>
            <person name="Grigoriev I."/>
            <person name="Martin F."/>
            <person name="Vilgalys R."/>
            <person name="Bonito G."/>
        </authorList>
    </citation>
    <scope>NUCLEOTIDE SEQUENCE [LARGE SCALE GENOMIC DNA]</scope>
    <source>
        <strain evidence="4 5">AG-77</strain>
    </source>
</reference>
<evidence type="ECO:0008006" key="6">
    <source>
        <dbReference type="Google" id="ProtNLM"/>
    </source>
</evidence>
<dbReference type="PANTHER" id="PTHR28133:SF1">
    <property type="entry name" value="REQUIRED FOR RESPIRATORY GROWTH PROTEIN 7, MITOCHONDRIAL"/>
    <property type="match status" value="1"/>
</dbReference>
<dbReference type="GO" id="GO:0003676">
    <property type="term" value="F:nucleic acid binding"/>
    <property type="evidence" value="ECO:0007669"/>
    <property type="project" value="InterPro"/>
</dbReference>
<evidence type="ECO:0000313" key="4">
    <source>
        <dbReference type="EMBL" id="OAQ31147.1"/>
    </source>
</evidence>
<dbReference type="PANTHER" id="PTHR28133">
    <property type="entry name" value="REQUIRED FOR RESPIRATORY GROWTH PROTEIN 7, MITOCHONDRIAL"/>
    <property type="match status" value="1"/>
</dbReference>
<evidence type="ECO:0000256" key="2">
    <source>
        <dbReference type="ARBA" id="ARBA00023128"/>
    </source>
</evidence>
<keyword evidence="5" id="KW-1185">Reference proteome</keyword>
<sequence length="434" mass="48370">MQTTIRFRSSLATTTNPVEWDTAPSPVYSPRLPEQQLQDPHHSLSPLNFLNPPLTRLDAPDTKKRKKKTTRKPPEPTAALGIVTEEATTPNSTPIPRPVESTLRTYQGQALASDQVYFPELEPAPFPKDIHSSMPYINRDVSKTTTMGAGPSGLVHNDLQSFEDLEHNMDSTIYRGTLFEYQTQEILRKTLGIYTQRSAGNGDLGVDLRGTWFLPLSASPKEGDMVRHLKVIVQCKKMASKIGPKFVRELQGSLSFETQPTMAILAASSEYTKQALLPYAKSLWPMALVVIDPEAQEVRKLMWNRAAEKVMHGLQVGTKWMPGNGAGLESRPVLCFEGKVLKRLPGPYLSEGRELMSEYCKAPANYVIPDWNINTQPSCIHVFPAPEDGQVSRQESEDVDEDASTSPLQSSYLELLTWHTPSLPPLDQMNESLS</sequence>
<gene>
    <name evidence="4" type="ORF">K457DRAFT_136423</name>
</gene>
<protein>
    <recommendedName>
        <fullName evidence="6">Restriction endonuclease type IV Mrr domain-containing protein</fullName>
    </recommendedName>
</protein>
<feature type="region of interest" description="Disordered" evidence="3">
    <location>
        <begin position="1"/>
        <end position="78"/>
    </location>
</feature>
<keyword evidence="2" id="KW-0496">Mitochondrion</keyword>
<dbReference type="Pfam" id="PF10356">
    <property type="entry name" value="RRG7"/>
    <property type="match status" value="1"/>
</dbReference>
<dbReference type="GO" id="GO:0005739">
    <property type="term" value="C:mitochondrion"/>
    <property type="evidence" value="ECO:0007669"/>
    <property type="project" value="UniProtKB-SubCell"/>
</dbReference>